<evidence type="ECO:0000313" key="1">
    <source>
        <dbReference type="EMBL" id="GMI43214.1"/>
    </source>
</evidence>
<proteinExistence type="predicted"/>
<dbReference type="AlphaFoldDB" id="A0A9W7LBB4"/>
<gene>
    <name evidence="1" type="ORF">TrCOL_g9775</name>
</gene>
<dbReference type="EMBL" id="BRYA01001450">
    <property type="protein sequence ID" value="GMI43214.1"/>
    <property type="molecule type" value="Genomic_DNA"/>
</dbReference>
<protein>
    <submittedName>
        <fullName evidence="1">Uncharacterized protein</fullName>
    </submittedName>
</protein>
<dbReference type="Proteomes" id="UP001165065">
    <property type="component" value="Unassembled WGS sequence"/>
</dbReference>
<sequence length="170" mass="18873">MGYKGIPKHDVNNRYCINPPPFGDQCTVLSEHALAACVKEEDCKGYVCPDSHAYLPDGGNARSKGVTGPICQLRNSPTLTTDEVNHGMCKPDGCSSFIISLKAARDLERDGIIFIDEDFLSRVQDKDFVYEEKVEGTFTLHADHYKGYETVHSQTHQSKSLFVLRSNSEG</sequence>
<dbReference type="OrthoDB" id="10644623at2759"/>
<reference evidence="2" key="1">
    <citation type="journal article" date="2023" name="Commun. Biol.">
        <title>Genome analysis of Parmales, the sister group of diatoms, reveals the evolutionary specialization of diatoms from phago-mixotrophs to photoautotrophs.</title>
        <authorList>
            <person name="Ban H."/>
            <person name="Sato S."/>
            <person name="Yoshikawa S."/>
            <person name="Yamada K."/>
            <person name="Nakamura Y."/>
            <person name="Ichinomiya M."/>
            <person name="Sato N."/>
            <person name="Blanc-Mathieu R."/>
            <person name="Endo H."/>
            <person name="Kuwata A."/>
            <person name="Ogata H."/>
        </authorList>
    </citation>
    <scope>NUCLEOTIDE SEQUENCE [LARGE SCALE GENOMIC DNA]</scope>
</reference>
<name>A0A9W7LBB4_9STRA</name>
<comment type="caution">
    <text evidence="1">The sequence shown here is derived from an EMBL/GenBank/DDBJ whole genome shotgun (WGS) entry which is preliminary data.</text>
</comment>
<keyword evidence="2" id="KW-1185">Reference proteome</keyword>
<organism evidence="1 2">
    <name type="scientific">Triparma columacea</name>
    <dbReference type="NCBI Taxonomy" id="722753"/>
    <lineage>
        <taxon>Eukaryota</taxon>
        <taxon>Sar</taxon>
        <taxon>Stramenopiles</taxon>
        <taxon>Ochrophyta</taxon>
        <taxon>Bolidophyceae</taxon>
        <taxon>Parmales</taxon>
        <taxon>Triparmaceae</taxon>
        <taxon>Triparma</taxon>
    </lineage>
</organism>
<evidence type="ECO:0000313" key="2">
    <source>
        <dbReference type="Proteomes" id="UP001165065"/>
    </source>
</evidence>
<accession>A0A9W7LBB4</accession>